<dbReference type="RefSeq" id="WP_064251616.1">
    <property type="nucleotide sequence ID" value="NZ_CP013109.1"/>
</dbReference>
<protein>
    <submittedName>
        <fullName evidence="2">3-oxoacyl-[acyl-carrier protein] reductase</fullName>
        <ecNumber evidence="2">1.1.1.100</ecNumber>
    </submittedName>
</protein>
<dbReference type="Pfam" id="PF13561">
    <property type="entry name" value="adh_short_C2"/>
    <property type="match status" value="1"/>
</dbReference>
<name>A0A1L3LTI4_9HYPH</name>
<gene>
    <name evidence="2" type="ORF">SAMCFNEI73_pB0175</name>
</gene>
<dbReference type="InterPro" id="IPR002347">
    <property type="entry name" value="SDR_fam"/>
</dbReference>
<dbReference type="GO" id="GO:0030497">
    <property type="term" value="P:fatty acid elongation"/>
    <property type="evidence" value="ECO:0007669"/>
    <property type="project" value="TreeGrafter"/>
</dbReference>
<dbReference type="FunFam" id="3.40.50.720:FF:000084">
    <property type="entry name" value="Short-chain dehydrogenase reductase"/>
    <property type="match status" value="1"/>
</dbReference>
<keyword evidence="2" id="KW-0614">Plasmid</keyword>
<reference evidence="2 3" key="1">
    <citation type="submission" date="2015-10" db="EMBL/GenBank/DDBJ databases">
        <title>Genomic differences between typical nodule nitrogen-fixing rhizobial strains and those coming from bean seeds.</title>
        <authorList>
            <person name="Peralta H."/>
            <person name="Aguilar-Vera A."/>
            <person name="Diaz R."/>
            <person name="Mora Y."/>
            <person name="Martinez-Batallar G."/>
            <person name="Salazar E."/>
            <person name="Vargas-Lagunas C."/>
            <person name="Encarnacion S."/>
            <person name="Girard L."/>
            <person name="Mora J."/>
        </authorList>
    </citation>
    <scope>NUCLEOTIDE SEQUENCE [LARGE SCALE GENOMIC DNA]</scope>
    <source>
        <strain evidence="2 3">CFNEI 73</strain>
        <plasmid evidence="2 3">B</plasmid>
    </source>
</reference>
<dbReference type="Gene3D" id="3.40.50.720">
    <property type="entry name" value="NAD(P)-binding Rossmann-like Domain"/>
    <property type="match status" value="1"/>
</dbReference>
<dbReference type="GO" id="GO:0004316">
    <property type="term" value="F:3-oxoacyl-[acyl-carrier-protein] reductase (NADPH) activity"/>
    <property type="evidence" value="ECO:0007669"/>
    <property type="project" value="UniProtKB-EC"/>
</dbReference>
<dbReference type="Proteomes" id="UP000182306">
    <property type="component" value="Plasmid B"/>
</dbReference>
<dbReference type="PROSITE" id="PS00061">
    <property type="entry name" value="ADH_SHORT"/>
    <property type="match status" value="1"/>
</dbReference>
<sequence length="278" mass="28616">MCNFSGKSALVTGVGGKGGIGRAIAIRFARDGADVAVTARRPPGSEAVTSGWRGAASVADEIGAMGRRSVATFGDISDAAAVDRLIEESVAALGRIDIFVANAASNPGSDRVPVIDLREEDFDLVQRVNVKGTFLCCRAVARHMLARGGGGRIVIMSSVLGKRGQARNSAYSASKFALNGLAQCLAHELAPEGITVNAVCPGTVETERLVKIAEGIRESNETVEERLNKTLTGAVAETPLGRLGTVSDVASLVAFLASDEASFLTGLSISVSGGAVMI</sequence>
<dbReference type="SUPFAM" id="SSF51735">
    <property type="entry name" value="NAD(P)-binding Rossmann-fold domains"/>
    <property type="match status" value="1"/>
</dbReference>
<keyword evidence="2" id="KW-0560">Oxidoreductase</keyword>
<organism evidence="2 3">
    <name type="scientific">Sinorhizobium americanum</name>
    <dbReference type="NCBI Taxonomy" id="194963"/>
    <lineage>
        <taxon>Bacteria</taxon>
        <taxon>Pseudomonadati</taxon>
        <taxon>Pseudomonadota</taxon>
        <taxon>Alphaproteobacteria</taxon>
        <taxon>Hyphomicrobiales</taxon>
        <taxon>Rhizobiaceae</taxon>
        <taxon>Sinorhizobium/Ensifer group</taxon>
        <taxon>Sinorhizobium</taxon>
    </lineage>
</organism>
<dbReference type="InterPro" id="IPR020904">
    <property type="entry name" value="Sc_DH/Rdtase_CS"/>
</dbReference>
<dbReference type="AlphaFoldDB" id="A0A1L3LTI4"/>
<dbReference type="PANTHER" id="PTHR42760">
    <property type="entry name" value="SHORT-CHAIN DEHYDROGENASES/REDUCTASES FAMILY MEMBER"/>
    <property type="match status" value="1"/>
</dbReference>
<dbReference type="KEGG" id="same:SAMCFNEI73_pB0175"/>
<proteinExistence type="inferred from homology"/>
<dbReference type="EC" id="1.1.1.100" evidence="2"/>
<dbReference type="PRINTS" id="PR00081">
    <property type="entry name" value="GDHRDH"/>
</dbReference>
<dbReference type="EMBL" id="CP013109">
    <property type="protein sequence ID" value="APG93373.1"/>
    <property type="molecule type" value="Genomic_DNA"/>
</dbReference>
<dbReference type="OrthoDB" id="5457012at2"/>
<dbReference type="InterPro" id="IPR036291">
    <property type="entry name" value="NAD(P)-bd_dom_sf"/>
</dbReference>
<accession>A0A1L3LTI4</accession>
<geneLocation type="plasmid" evidence="2 3">
    <name>B</name>
</geneLocation>
<evidence type="ECO:0000256" key="1">
    <source>
        <dbReference type="ARBA" id="ARBA00006484"/>
    </source>
</evidence>
<dbReference type="PRINTS" id="PR00080">
    <property type="entry name" value="SDRFAMILY"/>
</dbReference>
<dbReference type="PANTHER" id="PTHR42760:SF40">
    <property type="entry name" value="3-OXOACYL-[ACYL-CARRIER-PROTEIN] REDUCTASE, CHLOROPLASTIC"/>
    <property type="match status" value="1"/>
</dbReference>
<keyword evidence="3" id="KW-1185">Reference proteome</keyword>
<comment type="similarity">
    <text evidence="1">Belongs to the short-chain dehydrogenases/reductases (SDR) family.</text>
</comment>
<evidence type="ECO:0000313" key="2">
    <source>
        <dbReference type="EMBL" id="APG93373.1"/>
    </source>
</evidence>
<dbReference type="CDD" id="cd05233">
    <property type="entry name" value="SDR_c"/>
    <property type="match status" value="1"/>
</dbReference>
<evidence type="ECO:0000313" key="3">
    <source>
        <dbReference type="Proteomes" id="UP000182306"/>
    </source>
</evidence>